<feature type="compositionally biased region" description="Basic and acidic residues" evidence="1">
    <location>
        <begin position="74"/>
        <end position="89"/>
    </location>
</feature>
<dbReference type="Proteomes" id="UP000315673">
    <property type="component" value="Chromosome"/>
</dbReference>
<feature type="compositionally biased region" description="Acidic residues" evidence="1">
    <location>
        <begin position="47"/>
        <end position="56"/>
    </location>
</feature>
<sequence>MTDQNDHNQGQGGMTDEPGGTQYPGSQGGKPDDDQAGGSGADQRDNELDDDNDVSDQPDMPIYNSDGQNGQNDFAHEERVPGQNVGRDE</sequence>
<evidence type="ECO:0000313" key="3">
    <source>
        <dbReference type="Proteomes" id="UP000315673"/>
    </source>
</evidence>
<accession>A0A5B8LGK2</accession>
<reference evidence="2 3" key="1">
    <citation type="submission" date="2019-07" db="EMBL/GenBank/DDBJ databases">
        <title>Full genome sequence of Sphingomonas sp. 4R-6-7(HKS19).</title>
        <authorList>
            <person name="Im W.-T."/>
        </authorList>
    </citation>
    <scope>NUCLEOTIDE SEQUENCE [LARGE SCALE GENOMIC DNA]</scope>
    <source>
        <strain evidence="2 3">HKS19</strain>
    </source>
</reference>
<dbReference type="AlphaFoldDB" id="A0A5B8LGK2"/>
<keyword evidence="3" id="KW-1185">Reference proteome</keyword>
<dbReference type="RefSeq" id="WP_146569999.1">
    <property type="nucleotide sequence ID" value="NZ_CP042306.1"/>
</dbReference>
<name>A0A5B8LGK2_9SPHN</name>
<evidence type="ECO:0000256" key="1">
    <source>
        <dbReference type="SAM" id="MobiDB-lite"/>
    </source>
</evidence>
<dbReference type="KEGG" id="spai:FPZ24_04985"/>
<dbReference type="EMBL" id="CP042306">
    <property type="protein sequence ID" value="QDZ06915.1"/>
    <property type="molecule type" value="Genomic_DNA"/>
</dbReference>
<organism evidence="2 3">
    <name type="scientific">Sphingomonas panacisoli</name>
    <dbReference type="NCBI Taxonomy" id="1813879"/>
    <lineage>
        <taxon>Bacteria</taxon>
        <taxon>Pseudomonadati</taxon>
        <taxon>Pseudomonadota</taxon>
        <taxon>Alphaproteobacteria</taxon>
        <taxon>Sphingomonadales</taxon>
        <taxon>Sphingomonadaceae</taxon>
        <taxon>Sphingomonas</taxon>
    </lineage>
</organism>
<protein>
    <submittedName>
        <fullName evidence="2">Uncharacterized protein</fullName>
    </submittedName>
</protein>
<gene>
    <name evidence="2" type="ORF">FPZ24_04985</name>
</gene>
<evidence type="ECO:0000313" key="2">
    <source>
        <dbReference type="EMBL" id="QDZ06915.1"/>
    </source>
</evidence>
<feature type="region of interest" description="Disordered" evidence="1">
    <location>
        <begin position="1"/>
        <end position="89"/>
    </location>
</feature>
<proteinExistence type="predicted"/>